<evidence type="ECO:0000259" key="1">
    <source>
        <dbReference type="Pfam" id="PF00501"/>
    </source>
</evidence>
<name>A0AAF0F0C2_9BASI</name>
<dbReference type="PANTHER" id="PTHR24096:SF422">
    <property type="entry name" value="BCDNA.GH02901"/>
    <property type="match status" value="1"/>
</dbReference>
<dbReference type="AlphaFoldDB" id="A0AAF0F0C2"/>
<evidence type="ECO:0000313" key="3">
    <source>
        <dbReference type="EMBL" id="WFD40446.1"/>
    </source>
</evidence>
<dbReference type="InterPro" id="IPR045851">
    <property type="entry name" value="AMP-bd_C_sf"/>
</dbReference>
<protein>
    <recommendedName>
        <fullName evidence="5">Acetyl-CoA synthetase-like protein</fullName>
    </recommendedName>
</protein>
<dbReference type="Pfam" id="PF00501">
    <property type="entry name" value="AMP-binding"/>
    <property type="match status" value="1"/>
</dbReference>
<feature type="domain" description="AMP-dependent synthetase/ligase" evidence="1">
    <location>
        <begin position="76"/>
        <end position="426"/>
    </location>
</feature>
<dbReference type="GO" id="GO:0016405">
    <property type="term" value="F:CoA-ligase activity"/>
    <property type="evidence" value="ECO:0007669"/>
    <property type="project" value="TreeGrafter"/>
</dbReference>
<reference evidence="3" key="1">
    <citation type="submission" date="2023-03" db="EMBL/GenBank/DDBJ databases">
        <title>Mating type loci evolution in Malassezia.</title>
        <authorList>
            <person name="Coelho M.A."/>
        </authorList>
    </citation>
    <scope>NUCLEOTIDE SEQUENCE</scope>
    <source>
        <strain evidence="3">CBS 9431</strain>
    </source>
</reference>
<dbReference type="Proteomes" id="UP001217754">
    <property type="component" value="Chromosome 6"/>
</dbReference>
<proteinExistence type="predicted"/>
<dbReference type="InterPro" id="IPR020845">
    <property type="entry name" value="AMP-binding_CS"/>
</dbReference>
<dbReference type="GeneID" id="85227083"/>
<evidence type="ECO:0000313" key="4">
    <source>
        <dbReference type="Proteomes" id="UP001217754"/>
    </source>
</evidence>
<feature type="domain" description="AMP-binding enzyme C-terminal" evidence="2">
    <location>
        <begin position="482"/>
        <end position="565"/>
    </location>
</feature>
<sequence length="574" mass="63096">MYHSLYNTLELPRNVSVPEFVLRQLDDEKDLGPLLFPSPFTTRADAVPLKLDDVRQGAYGIATSLLSPELPGGAWKKGDVVLFLTENQHDYLLAALGTMLAGGIPALLNPQYKGRELVEMMHKVSPRAIFVSEATLANAEQAAEDYAETGAKPPIYVMAEGHERSLQKLLQAPGMQRRAAGDKAIESVQIEPETDTAVFCFSSGTSGPPKVVRLSHFNLVANVIQTTVALGGRMNKPRFDDANWYDQPLGPAQDGTHEVHLSILPQFHCYGLLTALAALHTATPCVIFSRFSTEHFFEAVQKYKVTFMFVVPPMLLALATSPLVKKYDVSTIKSFASGAAKLSKELCQLVLEKQGIPVTDGYGMTEMSPLISLQTTADIKRKHLDVGRLVPNTEARVVDVASGKDVGPGETGELWLRGPQMMLGYLDNDEADAKSFVPNAQDPERFFRSGDIVSIDEQGYVKIHDRLKDIIKYNGYQVAASELEALVSACKSVLDVAVTGKVDRADATRNELPWAFVVPSDEGRQVPEEERTQGVLDYVNARVPPYKKIRGVTWMDALPKSSAGKILKRELREL</sequence>
<dbReference type="Gene3D" id="3.30.300.30">
    <property type="match status" value="1"/>
</dbReference>
<organism evidence="3 4">
    <name type="scientific">Malassezia japonica</name>
    <dbReference type="NCBI Taxonomy" id="223818"/>
    <lineage>
        <taxon>Eukaryota</taxon>
        <taxon>Fungi</taxon>
        <taxon>Dikarya</taxon>
        <taxon>Basidiomycota</taxon>
        <taxon>Ustilaginomycotina</taxon>
        <taxon>Malasseziomycetes</taxon>
        <taxon>Malasseziales</taxon>
        <taxon>Malasseziaceae</taxon>
        <taxon>Malassezia</taxon>
    </lineage>
</organism>
<dbReference type="PANTHER" id="PTHR24096">
    <property type="entry name" value="LONG-CHAIN-FATTY-ACID--COA LIGASE"/>
    <property type="match status" value="1"/>
</dbReference>
<dbReference type="SUPFAM" id="SSF56801">
    <property type="entry name" value="Acetyl-CoA synthetase-like"/>
    <property type="match status" value="1"/>
</dbReference>
<dbReference type="Gene3D" id="3.40.50.980">
    <property type="match status" value="2"/>
</dbReference>
<dbReference type="Gene3D" id="2.30.38.10">
    <property type="entry name" value="Luciferase, Domain 3"/>
    <property type="match status" value="1"/>
</dbReference>
<dbReference type="EMBL" id="CP119963">
    <property type="protein sequence ID" value="WFD40446.1"/>
    <property type="molecule type" value="Genomic_DNA"/>
</dbReference>
<dbReference type="RefSeq" id="XP_060123343.1">
    <property type="nucleotide sequence ID" value="XM_060267360.1"/>
</dbReference>
<dbReference type="InterPro" id="IPR000873">
    <property type="entry name" value="AMP-dep_synth/lig_dom"/>
</dbReference>
<gene>
    <name evidence="3" type="ORF">MJAP1_003432</name>
</gene>
<evidence type="ECO:0008006" key="5">
    <source>
        <dbReference type="Google" id="ProtNLM"/>
    </source>
</evidence>
<accession>A0AAF0F0C2</accession>
<dbReference type="PROSITE" id="PS00455">
    <property type="entry name" value="AMP_BINDING"/>
    <property type="match status" value="1"/>
</dbReference>
<dbReference type="Pfam" id="PF13193">
    <property type="entry name" value="AMP-binding_C"/>
    <property type="match status" value="1"/>
</dbReference>
<keyword evidence="4" id="KW-1185">Reference proteome</keyword>
<evidence type="ECO:0000259" key="2">
    <source>
        <dbReference type="Pfam" id="PF13193"/>
    </source>
</evidence>
<dbReference type="InterPro" id="IPR025110">
    <property type="entry name" value="AMP-bd_C"/>
</dbReference>